<dbReference type="EMBL" id="PYYB01000001">
    <property type="protein sequence ID" value="PTL58992.1"/>
    <property type="molecule type" value="Genomic_DNA"/>
</dbReference>
<organism evidence="2 3">
    <name type="scientific">Paraconexibacter algicola</name>
    <dbReference type="NCBI Taxonomy" id="2133960"/>
    <lineage>
        <taxon>Bacteria</taxon>
        <taxon>Bacillati</taxon>
        <taxon>Actinomycetota</taxon>
        <taxon>Thermoleophilia</taxon>
        <taxon>Solirubrobacterales</taxon>
        <taxon>Paraconexibacteraceae</taxon>
        <taxon>Paraconexibacter</taxon>
    </lineage>
</organism>
<dbReference type="InterPro" id="IPR001853">
    <property type="entry name" value="DSBA-like_thioredoxin_dom"/>
</dbReference>
<dbReference type="InterPro" id="IPR036249">
    <property type="entry name" value="Thioredoxin-like_sf"/>
</dbReference>
<feature type="domain" description="DSBA-like thioredoxin" evidence="1">
    <location>
        <begin position="42"/>
        <end position="224"/>
    </location>
</feature>
<evidence type="ECO:0000313" key="3">
    <source>
        <dbReference type="Proteomes" id="UP000240739"/>
    </source>
</evidence>
<reference evidence="2 3" key="1">
    <citation type="submission" date="2018-03" db="EMBL/GenBank/DDBJ databases">
        <title>Aquarubrobacter algicola gen. nov., sp. nov., a novel actinobacterium isolated from shallow eutrophic lake during the end of cyanobacterial harmful algal blooms.</title>
        <authorList>
            <person name="Chun S.J."/>
        </authorList>
    </citation>
    <scope>NUCLEOTIDE SEQUENCE [LARGE SCALE GENOMIC DNA]</scope>
    <source>
        <strain evidence="2 3">Seoho-28</strain>
    </source>
</reference>
<dbReference type="AlphaFoldDB" id="A0A2T4UIC9"/>
<dbReference type="Pfam" id="PF01323">
    <property type="entry name" value="DSBA"/>
    <property type="match status" value="1"/>
</dbReference>
<dbReference type="Gene3D" id="3.40.30.10">
    <property type="entry name" value="Glutaredoxin"/>
    <property type="match status" value="1"/>
</dbReference>
<keyword evidence="3" id="KW-1185">Reference proteome</keyword>
<dbReference type="SUPFAM" id="SSF52833">
    <property type="entry name" value="Thioredoxin-like"/>
    <property type="match status" value="1"/>
</dbReference>
<gene>
    <name evidence="2" type="ORF">C7Y72_04680</name>
</gene>
<evidence type="ECO:0000313" key="2">
    <source>
        <dbReference type="EMBL" id="PTL58992.1"/>
    </source>
</evidence>
<accession>A0A2T4UIC9</accession>
<dbReference type="Proteomes" id="UP000240739">
    <property type="component" value="Unassembled WGS sequence"/>
</dbReference>
<sequence>MPGVGCRTVAERDDDVLRVIRPQDGPAATPADVEDAEFGDGVRFYYDFATPDSYLAIERLVHTLGVVPELIPVRRRDLADPATLHPAPGDVAARSAMSDVVAGRHLQPLRWPAAWPFDDELALRAATYARGIGKVAAFSLAALRQAYAGGADLGAEQTVLLAAAACEIHPRALLVGVGTRNVAAALDRAGETARADGVRDLPSVVVGDAVFVGDAGLDAAAAAIDASVA</sequence>
<name>A0A2T4UIC9_9ACTN</name>
<dbReference type="GO" id="GO:0016491">
    <property type="term" value="F:oxidoreductase activity"/>
    <property type="evidence" value="ECO:0007669"/>
    <property type="project" value="InterPro"/>
</dbReference>
<comment type="caution">
    <text evidence="2">The sequence shown here is derived from an EMBL/GenBank/DDBJ whole genome shotgun (WGS) entry which is preliminary data.</text>
</comment>
<evidence type="ECO:0000259" key="1">
    <source>
        <dbReference type="Pfam" id="PF01323"/>
    </source>
</evidence>
<proteinExistence type="predicted"/>
<protein>
    <recommendedName>
        <fullName evidence="1">DSBA-like thioredoxin domain-containing protein</fullName>
    </recommendedName>
</protein>